<gene>
    <name evidence="1" type="ORF">GCM10023213_06820</name>
</gene>
<evidence type="ECO:0000313" key="2">
    <source>
        <dbReference type="Proteomes" id="UP001499852"/>
    </source>
</evidence>
<sequence>MERSSNMATRLLFLLCFSALLSSCTLGFQREWKAALKSGPQPGIEGAWEGSWKSESNGHHGRLRSVIGPVKNEEGDHAFHYHATWAGFLSGAYRVDHRVKPGKGAENFQFEGQHRMPGWAGGLYTYQGTVKGDEFHATYECALDEGSFQMKRVKK</sequence>
<organism evidence="1 2">
    <name type="scientific">Prosthecobacter algae</name>
    <dbReference type="NCBI Taxonomy" id="1144682"/>
    <lineage>
        <taxon>Bacteria</taxon>
        <taxon>Pseudomonadati</taxon>
        <taxon>Verrucomicrobiota</taxon>
        <taxon>Verrucomicrobiia</taxon>
        <taxon>Verrucomicrobiales</taxon>
        <taxon>Verrucomicrobiaceae</taxon>
        <taxon>Prosthecobacter</taxon>
    </lineage>
</organism>
<name>A0ABP9NUN2_9BACT</name>
<dbReference type="EMBL" id="BAABIA010000001">
    <property type="protein sequence ID" value="GAA5134663.1"/>
    <property type="molecule type" value="Genomic_DNA"/>
</dbReference>
<accession>A0ABP9NUN2</accession>
<protein>
    <submittedName>
        <fullName evidence="1">Uncharacterized protein</fullName>
    </submittedName>
</protein>
<evidence type="ECO:0000313" key="1">
    <source>
        <dbReference type="EMBL" id="GAA5134663.1"/>
    </source>
</evidence>
<dbReference type="PROSITE" id="PS51257">
    <property type="entry name" value="PROKAR_LIPOPROTEIN"/>
    <property type="match status" value="1"/>
</dbReference>
<keyword evidence="2" id="KW-1185">Reference proteome</keyword>
<proteinExistence type="predicted"/>
<comment type="caution">
    <text evidence="1">The sequence shown here is derived from an EMBL/GenBank/DDBJ whole genome shotgun (WGS) entry which is preliminary data.</text>
</comment>
<reference evidence="2" key="1">
    <citation type="journal article" date="2019" name="Int. J. Syst. Evol. Microbiol.">
        <title>The Global Catalogue of Microorganisms (GCM) 10K type strain sequencing project: providing services to taxonomists for standard genome sequencing and annotation.</title>
        <authorList>
            <consortium name="The Broad Institute Genomics Platform"/>
            <consortium name="The Broad Institute Genome Sequencing Center for Infectious Disease"/>
            <person name="Wu L."/>
            <person name="Ma J."/>
        </authorList>
    </citation>
    <scope>NUCLEOTIDE SEQUENCE [LARGE SCALE GENOMIC DNA]</scope>
    <source>
        <strain evidence="2">JCM 18053</strain>
    </source>
</reference>
<dbReference type="Proteomes" id="UP001499852">
    <property type="component" value="Unassembled WGS sequence"/>
</dbReference>